<keyword evidence="1" id="KW-0812">Transmembrane</keyword>
<accession>A0A3L7ISP3</accession>
<keyword evidence="1" id="KW-0472">Membrane</keyword>
<dbReference type="EMBL" id="RCWJ01000004">
    <property type="protein sequence ID" value="RLQ81248.1"/>
    <property type="molecule type" value="Genomic_DNA"/>
</dbReference>
<reference evidence="2 3" key="1">
    <citation type="submission" date="2018-10" db="EMBL/GenBank/DDBJ databases">
        <authorList>
            <person name="Li J."/>
        </authorList>
    </citation>
    <scope>NUCLEOTIDE SEQUENCE [LARGE SCALE GENOMIC DNA]</scope>
    <source>
        <strain evidence="2 3">ZD1-4</strain>
    </source>
</reference>
<evidence type="ECO:0000313" key="3">
    <source>
        <dbReference type="Proteomes" id="UP000282460"/>
    </source>
</evidence>
<name>A0A3L7ISP3_9MICO</name>
<dbReference type="Proteomes" id="UP000282460">
    <property type="component" value="Unassembled WGS sequence"/>
</dbReference>
<proteinExistence type="predicted"/>
<evidence type="ECO:0000313" key="2">
    <source>
        <dbReference type="EMBL" id="RLQ81248.1"/>
    </source>
</evidence>
<feature type="transmembrane region" description="Helical" evidence="1">
    <location>
        <begin position="86"/>
        <end position="109"/>
    </location>
</feature>
<evidence type="ECO:0000256" key="1">
    <source>
        <dbReference type="SAM" id="Phobius"/>
    </source>
</evidence>
<keyword evidence="3" id="KW-1185">Reference proteome</keyword>
<sequence length="230" mass="23915">MDQVGHTEYSGTGSSTADAIAPEDRVGVRALVLAVCALVVGVVPNLVNFTSVPVFAIWALAIVMAFIAIGLAFIGMTRRAARQRIALVALIVALVSIPGSTVSLLHSLLVPAGNPVQQETAEGMRVTVKVLDSFDGYIAVGVEVENAGATKLRFSDDDYDVFPSSGASCELPFGPLPPSGEIDGYPINAGFPSSLEPGETATTGFCIDANFFPSVARVISLNGGTLEFKL</sequence>
<protein>
    <submittedName>
        <fullName evidence="2">Uncharacterized protein</fullName>
    </submittedName>
</protein>
<dbReference type="OrthoDB" id="5110543at2"/>
<comment type="caution">
    <text evidence="2">The sequence shown here is derived from an EMBL/GenBank/DDBJ whole genome shotgun (WGS) entry which is preliminary data.</text>
</comment>
<feature type="transmembrane region" description="Helical" evidence="1">
    <location>
        <begin position="30"/>
        <end position="49"/>
    </location>
</feature>
<organism evidence="2 3">
    <name type="scientific">Mycetocola zhadangensis</name>
    <dbReference type="NCBI Taxonomy" id="1164595"/>
    <lineage>
        <taxon>Bacteria</taxon>
        <taxon>Bacillati</taxon>
        <taxon>Actinomycetota</taxon>
        <taxon>Actinomycetes</taxon>
        <taxon>Micrococcales</taxon>
        <taxon>Microbacteriaceae</taxon>
        <taxon>Mycetocola</taxon>
    </lineage>
</organism>
<dbReference type="AlphaFoldDB" id="A0A3L7ISP3"/>
<gene>
    <name evidence="2" type="ORF">D9V28_12785</name>
</gene>
<dbReference type="RefSeq" id="WP_121660160.1">
    <property type="nucleotide sequence ID" value="NZ_BMEK01000003.1"/>
</dbReference>
<keyword evidence="1" id="KW-1133">Transmembrane helix</keyword>
<feature type="transmembrane region" description="Helical" evidence="1">
    <location>
        <begin position="55"/>
        <end position="74"/>
    </location>
</feature>